<dbReference type="PROSITE" id="PS50846">
    <property type="entry name" value="HMA_2"/>
    <property type="match status" value="1"/>
</dbReference>
<protein>
    <submittedName>
        <fullName evidence="2">Heavy-metal-associated domain-containing protein</fullName>
    </submittedName>
</protein>
<evidence type="ECO:0000313" key="2">
    <source>
        <dbReference type="EMBL" id="NKX54786.1"/>
    </source>
</evidence>
<name>A0A7X6HF17_9MICC</name>
<reference evidence="2 3" key="1">
    <citation type="submission" date="2020-04" db="EMBL/GenBank/DDBJ databases">
        <title>Arthrobacter sp. nov.</title>
        <authorList>
            <person name="Liu S."/>
        </authorList>
    </citation>
    <scope>NUCLEOTIDE SEQUENCE [LARGE SCALE GENOMIC DNA]</scope>
    <source>
        <strain evidence="2 3">E918</strain>
    </source>
</reference>
<dbReference type="CDD" id="cd00371">
    <property type="entry name" value="HMA"/>
    <property type="match status" value="1"/>
</dbReference>
<comment type="caution">
    <text evidence="2">The sequence shown here is derived from an EMBL/GenBank/DDBJ whole genome shotgun (WGS) entry which is preliminary data.</text>
</comment>
<proteinExistence type="predicted"/>
<sequence length="69" mass="7197">MTTAEYQVTGMTCGHCELAIRDEVARIGGVEGIEVSAATGRLAVTSQSPVDDAQVLAAVDEAGYRAERV</sequence>
<gene>
    <name evidence="2" type="ORF">HGG74_09590</name>
</gene>
<dbReference type="EMBL" id="JAAZSQ010000007">
    <property type="protein sequence ID" value="NKX54786.1"/>
    <property type="molecule type" value="Genomic_DNA"/>
</dbReference>
<keyword evidence="3" id="KW-1185">Reference proteome</keyword>
<feature type="domain" description="HMA" evidence="1">
    <location>
        <begin position="2"/>
        <end position="67"/>
    </location>
</feature>
<dbReference type="InterPro" id="IPR006121">
    <property type="entry name" value="HMA_dom"/>
</dbReference>
<dbReference type="AlphaFoldDB" id="A0A7X6HF17"/>
<dbReference type="SUPFAM" id="SSF55008">
    <property type="entry name" value="HMA, heavy metal-associated domain"/>
    <property type="match status" value="1"/>
</dbReference>
<organism evidence="2 3">
    <name type="scientific">Arthrobacter mobilis</name>
    <dbReference type="NCBI Taxonomy" id="2724944"/>
    <lineage>
        <taxon>Bacteria</taxon>
        <taxon>Bacillati</taxon>
        <taxon>Actinomycetota</taxon>
        <taxon>Actinomycetes</taxon>
        <taxon>Micrococcales</taxon>
        <taxon>Micrococcaceae</taxon>
        <taxon>Arthrobacter</taxon>
    </lineage>
</organism>
<dbReference type="Gene3D" id="3.30.70.100">
    <property type="match status" value="1"/>
</dbReference>
<dbReference type="GO" id="GO:0046872">
    <property type="term" value="F:metal ion binding"/>
    <property type="evidence" value="ECO:0007669"/>
    <property type="project" value="InterPro"/>
</dbReference>
<accession>A0A7X6HF17</accession>
<dbReference type="InterPro" id="IPR036163">
    <property type="entry name" value="HMA_dom_sf"/>
</dbReference>
<dbReference type="Proteomes" id="UP000544090">
    <property type="component" value="Unassembled WGS sequence"/>
</dbReference>
<dbReference type="Pfam" id="PF00403">
    <property type="entry name" value="HMA"/>
    <property type="match status" value="1"/>
</dbReference>
<evidence type="ECO:0000313" key="3">
    <source>
        <dbReference type="Proteomes" id="UP000544090"/>
    </source>
</evidence>
<evidence type="ECO:0000259" key="1">
    <source>
        <dbReference type="PROSITE" id="PS50846"/>
    </source>
</evidence>
<dbReference type="RefSeq" id="WP_168486125.1">
    <property type="nucleotide sequence ID" value="NZ_JAAZSQ010000007.1"/>
</dbReference>